<dbReference type="Proteomes" id="UP001054837">
    <property type="component" value="Unassembled WGS sequence"/>
</dbReference>
<dbReference type="EC" id="3.1.1.116" evidence="3"/>
<evidence type="ECO:0000256" key="9">
    <source>
        <dbReference type="ARBA" id="ARBA00048504"/>
    </source>
</evidence>
<dbReference type="GO" id="GO:0052689">
    <property type="term" value="F:carboxylic ester hydrolase activity"/>
    <property type="evidence" value="ECO:0007669"/>
    <property type="project" value="TreeGrafter"/>
</dbReference>
<evidence type="ECO:0000256" key="1">
    <source>
        <dbReference type="ARBA" id="ARBA00008645"/>
    </source>
</evidence>
<keyword evidence="2 13" id="KW-0378">Hydrolase</keyword>
<evidence type="ECO:0000256" key="4">
    <source>
        <dbReference type="ARBA" id="ARBA00042703"/>
    </source>
</evidence>
<evidence type="ECO:0000259" key="12">
    <source>
        <dbReference type="Pfam" id="PF00561"/>
    </source>
</evidence>
<comment type="caution">
    <text evidence="13">The sequence shown here is derived from an EMBL/GenBank/DDBJ whole genome shotgun (WGS) entry which is preliminary data.</text>
</comment>
<evidence type="ECO:0000256" key="2">
    <source>
        <dbReference type="ARBA" id="ARBA00022801"/>
    </source>
</evidence>
<evidence type="ECO:0000256" key="8">
    <source>
        <dbReference type="ARBA" id="ARBA00048283"/>
    </source>
</evidence>
<proteinExistence type="inferred from homology"/>
<reference evidence="13 14" key="1">
    <citation type="submission" date="2021-06" db="EMBL/GenBank/DDBJ databases">
        <title>Caerostris darwini draft genome.</title>
        <authorList>
            <person name="Kono N."/>
            <person name="Arakawa K."/>
        </authorList>
    </citation>
    <scope>NUCLEOTIDE SEQUENCE [LARGE SCALE GENOMIC DNA]</scope>
</reference>
<comment type="catalytic activity">
    <reaction evidence="10">
        <text>1-octadecanoyl-2-(9Z-octadecenoyl)-sn-glycerol + H2O = 2-(9Z-octadecenoyl)-glycerol + octadecanoate + H(+)</text>
        <dbReference type="Rhea" id="RHEA:77103"/>
        <dbReference type="ChEBI" id="CHEBI:15377"/>
        <dbReference type="ChEBI" id="CHEBI:15378"/>
        <dbReference type="ChEBI" id="CHEBI:25629"/>
        <dbReference type="ChEBI" id="CHEBI:73990"/>
        <dbReference type="ChEBI" id="CHEBI:75468"/>
    </reaction>
</comment>
<comment type="catalytic activity">
    <reaction evidence="9">
        <text>1,2-didecanoylglycerol + H2O = decanoylglycerol + decanoate + H(+)</text>
        <dbReference type="Rhea" id="RHEA:48596"/>
        <dbReference type="ChEBI" id="CHEBI:11152"/>
        <dbReference type="ChEBI" id="CHEBI:15377"/>
        <dbReference type="ChEBI" id="CHEBI:15378"/>
        <dbReference type="ChEBI" id="CHEBI:27689"/>
        <dbReference type="ChEBI" id="CHEBI:90605"/>
    </reaction>
</comment>
<feature type="domain" description="AB hydrolase-1" evidence="12">
    <location>
        <begin position="1"/>
        <end position="72"/>
    </location>
</feature>
<comment type="similarity">
    <text evidence="1">Belongs to the AB hydrolase superfamily.</text>
</comment>
<evidence type="ECO:0000256" key="10">
    <source>
        <dbReference type="ARBA" id="ARBA00048513"/>
    </source>
</evidence>
<protein>
    <recommendedName>
        <fullName evidence="7">sn-1-specific diacylglycerol lipase ABHD11</fullName>
        <ecNumber evidence="3">3.1.1.116</ecNumber>
    </recommendedName>
    <alternativeName>
        <fullName evidence="4">Alpha/beta hydrolase domain-containing protein 11</fullName>
    </alternativeName>
</protein>
<evidence type="ECO:0000256" key="5">
    <source>
        <dbReference type="ARBA" id="ARBA00043667"/>
    </source>
</evidence>
<dbReference type="PANTHER" id="PTHR46118">
    <property type="entry name" value="PROTEIN ABHD11"/>
    <property type="match status" value="1"/>
</dbReference>
<dbReference type="Gene3D" id="3.40.50.1820">
    <property type="entry name" value="alpha/beta hydrolase"/>
    <property type="match status" value="1"/>
</dbReference>
<dbReference type="GO" id="GO:0005739">
    <property type="term" value="C:mitochondrion"/>
    <property type="evidence" value="ECO:0007669"/>
    <property type="project" value="TreeGrafter"/>
</dbReference>
<organism evidence="13 14">
    <name type="scientific">Caerostris darwini</name>
    <dbReference type="NCBI Taxonomy" id="1538125"/>
    <lineage>
        <taxon>Eukaryota</taxon>
        <taxon>Metazoa</taxon>
        <taxon>Ecdysozoa</taxon>
        <taxon>Arthropoda</taxon>
        <taxon>Chelicerata</taxon>
        <taxon>Arachnida</taxon>
        <taxon>Araneae</taxon>
        <taxon>Araneomorphae</taxon>
        <taxon>Entelegynae</taxon>
        <taxon>Araneoidea</taxon>
        <taxon>Araneidae</taxon>
        <taxon>Caerostris</taxon>
    </lineage>
</organism>
<comment type="catalytic activity">
    <reaction evidence="5">
        <text>a 1,2-diacyl-sn-glycerol + H2O = a 2-acylglycerol + a fatty acid + H(+)</text>
        <dbReference type="Rhea" id="RHEA:33275"/>
        <dbReference type="ChEBI" id="CHEBI:15377"/>
        <dbReference type="ChEBI" id="CHEBI:15378"/>
        <dbReference type="ChEBI" id="CHEBI:17389"/>
        <dbReference type="ChEBI" id="CHEBI:17815"/>
        <dbReference type="ChEBI" id="CHEBI:28868"/>
        <dbReference type="EC" id="3.1.1.116"/>
    </reaction>
</comment>
<dbReference type="PANTHER" id="PTHR46118:SF4">
    <property type="entry name" value="PROTEIN ABHD11"/>
    <property type="match status" value="1"/>
</dbReference>
<dbReference type="InterPro" id="IPR029058">
    <property type="entry name" value="AB_hydrolase_fold"/>
</dbReference>
<accession>A0AAV4N8R7</accession>
<name>A0AAV4N8R7_9ARAC</name>
<keyword evidence="14" id="KW-1185">Reference proteome</keyword>
<dbReference type="InterPro" id="IPR000073">
    <property type="entry name" value="AB_hydrolase_1"/>
</dbReference>
<evidence type="ECO:0000256" key="3">
    <source>
        <dbReference type="ARBA" id="ARBA00026104"/>
    </source>
</evidence>
<evidence type="ECO:0000256" key="11">
    <source>
        <dbReference type="ARBA" id="ARBA00048919"/>
    </source>
</evidence>
<evidence type="ECO:0000313" key="14">
    <source>
        <dbReference type="Proteomes" id="UP001054837"/>
    </source>
</evidence>
<dbReference type="EMBL" id="BPLQ01001323">
    <property type="protein sequence ID" value="GIX80730.1"/>
    <property type="molecule type" value="Genomic_DNA"/>
</dbReference>
<dbReference type="Pfam" id="PF00561">
    <property type="entry name" value="Abhydrolase_1"/>
    <property type="match status" value="1"/>
</dbReference>
<comment type="catalytic activity">
    <reaction evidence="8">
        <text>1-octadecanoyl-2-(4Z,7Z,10Z,13Z,16Z,19Z-docosahexaenoyl)-sn-glycerol + H2O = 2-(4Z,7Z,10Z,13Z,16Z,19Z-docosahexaenoyl)-glycerol + octadecanoate + H(+)</text>
        <dbReference type="Rhea" id="RHEA:77107"/>
        <dbReference type="ChEBI" id="CHEBI:15377"/>
        <dbReference type="ChEBI" id="CHEBI:15378"/>
        <dbReference type="ChEBI" id="CHEBI:25629"/>
        <dbReference type="ChEBI" id="CHEBI:77129"/>
        <dbReference type="ChEBI" id="CHEBI:186738"/>
    </reaction>
</comment>
<comment type="catalytic activity">
    <reaction evidence="11">
        <text>1-octadecanoyl-2-(5Z,8Z,11Z,14Z-eicosatetraenoyl)-sn-glycerol + H2O = 2-(5Z,8Z,11Z,14Z-eicosatetraenoyl)-glycerol + octadecanoate + H(+)</text>
        <dbReference type="Rhea" id="RHEA:38507"/>
        <dbReference type="ChEBI" id="CHEBI:15377"/>
        <dbReference type="ChEBI" id="CHEBI:15378"/>
        <dbReference type="ChEBI" id="CHEBI:25629"/>
        <dbReference type="ChEBI" id="CHEBI:52392"/>
        <dbReference type="ChEBI" id="CHEBI:75728"/>
    </reaction>
</comment>
<evidence type="ECO:0000256" key="6">
    <source>
        <dbReference type="ARBA" id="ARBA00043742"/>
    </source>
</evidence>
<comment type="catalytic activity">
    <reaction evidence="6">
        <text>a 1,3-diacyl-sn-glycerol + H2O = a 1-acyl-sn-glycerol + a fatty acid + H(+)</text>
        <dbReference type="Rhea" id="RHEA:38503"/>
        <dbReference type="ChEBI" id="CHEBI:15377"/>
        <dbReference type="ChEBI" id="CHEBI:15378"/>
        <dbReference type="ChEBI" id="CHEBI:28868"/>
        <dbReference type="ChEBI" id="CHEBI:64683"/>
        <dbReference type="ChEBI" id="CHEBI:77272"/>
    </reaction>
</comment>
<gene>
    <name evidence="13" type="primary">AVEN_54949_1</name>
    <name evidence="13" type="ORF">CDAR_481161</name>
</gene>
<dbReference type="SUPFAM" id="SSF53474">
    <property type="entry name" value="alpha/beta-Hydrolases"/>
    <property type="match status" value="1"/>
</dbReference>
<evidence type="ECO:0000313" key="13">
    <source>
        <dbReference type="EMBL" id="GIX80730.1"/>
    </source>
</evidence>
<dbReference type="AlphaFoldDB" id="A0AAV4N8R7"/>
<evidence type="ECO:0000256" key="7">
    <source>
        <dbReference type="ARBA" id="ARBA00044064"/>
    </source>
</evidence>
<sequence>MRNHGKSGYSNDFTLNHVAADIENFMKSQNISKAVFVAHSMNSRAIMALALTKPELVEKIVIEDMIVTDDPDTPKRAKQIFDFFRIVDKYIKAIPAHLPESEAHKMILPLIKKFFPENVENFSSANMTLSVPIYKDESGKFSWEINMEALFEFEKNQERFNIDLSKNPTFLGEALFLTGKRSYVQLR</sequence>